<dbReference type="PROSITE" id="PS51698">
    <property type="entry name" value="U_BOX"/>
    <property type="match status" value="1"/>
</dbReference>
<dbReference type="Gene3D" id="3.30.40.10">
    <property type="entry name" value="Zinc/RING finger domain, C3HC4 (zinc finger)"/>
    <property type="match status" value="1"/>
</dbReference>
<dbReference type="UniPathway" id="UPA00143"/>
<dbReference type="FunFam" id="3.30.40.10:FF:000502">
    <property type="entry name" value="RING-type E3 ubiquitin transferase"/>
    <property type="match status" value="1"/>
</dbReference>
<evidence type="ECO:0000259" key="8">
    <source>
        <dbReference type="PROSITE" id="PS51698"/>
    </source>
</evidence>
<keyword evidence="5" id="KW-0677">Repeat</keyword>
<dbReference type="GO" id="GO:0016567">
    <property type="term" value="P:protein ubiquitination"/>
    <property type="evidence" value="ECO:0007669"/>
    <property type="project" value="UniProtKB-UniRule"/>
</dbReference>
<dbReference type="SUPFAM" id="SSF57850">
    <property type="entry name" value="RING/U-box"/>
    <property type="match status" value="1"/>
</dbReference>
<evidence type="ECO:0000256" key="3">
    <source>
        <dbReference type="ARBA" id="ARBA00004906"/>
    </source>
</evidence>
<evidence type="ECO:0000256" key="7">
    <source>
        <dbReference type="RuleBase" id="RU369093"/>
    </source>
</evidence>
<organism evidence="9">
    <name type="scientific">Brassica napus</name>
    <name type="common">Rape</name>
    <dbReference type="NCBI Taxonomy" id="3708"/>
    <lineage>
        <taxon>Eukaryota</taxon>
        <taxon>Viridiplantae</taxon>
        <taxon>Streptophyta</taxon>
        <taxon>Embryophyta</taxon>
        <taxon>Tracheophyta</taxon>
        <taxon>Spermatophyta</taxon>
        <taxon>Magnoliopsida</taxon>
        <taxon>eudicotyledons</taxon>
        <taxon>Gunneridae</taxon>
        <taxon>Pentapetalae</taxon>
        <taxon>rosids</taxon>
        <taxon>malvids</taxon>
        <taxon>Brassicales</taxon>
        <taxon>Brassicaceae</taxon>
        <taxon>Brassiceae</taxon>
        <taxon>Brassica</taxon>
    </lineage>
</organism>
<dbReference type="EMBL" id="HG994365">
    <property type="protein sequence ID" value="CAF2077867.1"/>
    <property type="molecule type" value="Genomic_DNA"/>
</dbReference>
<protein>
    <recommendedName>
        <fullName evidence="7 8">U-box domain-containing protein</fullName>
        <ecNumber evidence="7">2.3.2.27</ecNumber>
    </recommendedName>
    <alternativeName>
        <fullName evidence="7">RING-type E3 ubiquitin transferase PUB</fullName>
    </alternativeName>
</protein>
<evidence type="ECO:0000256" key="5">
    <source>
        <dbReference type="ARBA" id="ARBA00022737"/>
    </source>
</evidence>
<dbReference type="InterPro" id="IPR003613">
    <property type="entry name" value="Ubox_domain"/>
</dbReference>
<dbReference type="CDD" id="cd16664">
    <property type="entry name" value="RING-Ubox_PUB"/>
    <property type="match status" value="1"/>
</dbReference>
<dbReference type="AlphaFoldDB" id="A0A816RTJ0"/>
<evidence type="ECO:0000256" key="4">
    <source>
        <dbReference type="ARBA" id="ARBA00022679"/>
    </source>
</evidence>
<dbReference type="PANTHER" id="PTHR22849">
    <property type="entry name" value="WDSAM1 PROTEIN"/>
    <property type="match status" value="1"/>
</dbReference>
<dbReference type="InterPro" id="IPR045185">
    <property type="entry name" value="PUB22/23/24-like"/>
</dbReference>
<evidence type="ECO:0000256" key="1">
    <source>
        <dbReference type="ARBA" id="ARBA00000900"/>
    </source>
</evidence>
<dbReference type="GO" id="GO:0061630">
    <property type="term" value="F:ubiquitin protein ligase activity"/>
    <property type="evidence" value="ECO:0007669"/>
    <property type="project" value="UniProtKB-UniRule"/>
</dbReference>
<dbReference type="Proteomes" id="UP001295469">
    <property type="component" value="Chromosome C01"/>
</dbReference>
<evidence type="ECO:0000256" key="2">
    <source>
        <dbReference type="ARBA" id="ARBA00003861"/>
    </source>
</evidence>
<reference evidence="9" key="1">
    <citation type="submission" date="2021-01" db="EMBL/GenBank/DDBJ databases">
        <authorList>
            <consortium name="Genoscope - CEA"/>
            <person name="William W."/>
        </authorList>
    </citation>
    <scope>NUCLEOTIDE SEQUENCE</scope>
</reference>
<keyword evidence="4 7" id="KW-0808">Transferase</keyword>
<proteinExistence type="predicted"/>
<comment type="function">
    <text evidence="2 7">Functions as an E3 ubiquitin ligase.</text>
</comment>
<evidence type="ECO:0000256" key="6">
    <source>
        <dbReference type="ARBA" id="ARBA00022786"/>
    </source>
</evidence>
<dbReference type="InterPro" id="IPR045210">
    <property type="entry name" value="RING-Ubox_PUB"/>
</dbReference>
<feature type="domain" description="U-box" evidence="8">
    <location>
        <begin position="8"/>
        <end position="82"/>
    </location>
</feature>
<dbReference type="Pfam" id="PF04564">
    <property type="entry name" value="U-box"/>
    <property type="match status" value="1"/>
</dbReference>
<comment type="pathway">
    <text evidence="3 7">Protein modification; protein ubiquitination.</text>
</comment>
<evidence type="ECO:0000313" key="9">
    <source>
        <dbReference type="EMBL" id="CAF2077867.1"/>
    </source>
</evidence>
<keyword evidence="6 7" id="KW-0833">Ubl conjugation pathway</keyword>
<sequence length="110" mass="12282">MGTETYITVPSFFKCPISLDVMRSPVSLCTGVTYDRASIQRWLDGGNNTCPATMQVLRTKEFIPNLTLQRLIKAWSDSVGRYAAASPPPDPTLKEVNESLRRLSLEKDDC</sequence>
<dbReference type="InterPro" id="IPR013083">
    <property type="entry name" value="Znf_RING/FYVE/PHD"/>
</dbReference>
<dbReference type="PANTHER" id="PTHR22849:SF113">
    <property type="entry name" value="U-BOX DOMAIN-CONTAINING PROTEIN 29"/>
    <property type="match status" value="1"/>
</dbReference>
<name>A0A816RTJ0_BRANA</name>
<dbReference type="SMART" id="SM00504">
    <property type="entry name" value="Ubox"/>
    <property type="match status" value="1"/>
</dbReference>
<gene>
    <name evidence="9" type="ORF">DARMORV10_C01P45500.1</name>
</gene>
<comment type="catalytic activity">
    <reaction evidence="1 7">
        <text>S-ubiquitinyl-[E2 ubiquitin-conjugating enzyme]-L-cysteine + [acceptor protein]-L-lysine = [E2 ubiquitin-conjugating enzyme]-L-cysteine + N(6)-ubiquitinyl-[acceptor protein]-L-lysine.</text>
        <dbReference type="EC" id="2.3.2.27"/>
    </reaction>
</comment>
<dbReference type="EC" id="2.3.2.27" evidence="7"/>
<accession>A0A816RTJ0</accession>